<dbReference type="AlphaFoldDB" id="A0A9D1KVU7"/>
<protein>
    <submittedName>
        <fullName evidence="3">Lipoate--protein ligase family protein</fullName>
    </submittedName>
</protein>
<dbReference type="CDD" id="cd16443">
    <property type="entry name" value="LplA"/>
    <property type="match status" value="1"/>
</dbReference>
<comment type="caution">
    <text evidence="3">The sequence shown here is derived from an EMBL/GenBank/DDBJ whole genome shotgun (WGS) entry which is preliminary data.</text>
</comment>
<dbReference type="InterPro" id="IPR045864">
    <property type="entry name" value="aa-tRNA-synth_II/BPL/LPL"/>
</dbReference>
<sequence>MIDKLSYIESKTFDPYKNLALEEYLMLSCGENECILYLWQNKKTVVIGRNQNPWKECHAENLRSDGGFIARRLSGGGAVYHDTGNLNFTFLIRKDNYSVSKQLDVIIRAVRKLGITAVRSGRNDILTDGRKFSGNAFYRTGDFCYHHGTIMMDVNTDDLSRYLSVPEDKLRSKGVSSVKSRVTNLK</sequence>
<dbReference type="Gene3D" id="3.30.930.10">
    <property type="entry name" value="Bira Bifunctional Protein, Domain 2"/>
    <property type="match status" value="1"/>
</dbReference>
<dbReference type="GO" id="GO:0017118">
    <property type="term" value="F:lipoyltransferase activity"/>
    <property type="evidence" value="ECO:0007669"/>
    <property type="project" value="TreeGrafter"/>
</dbReference>
<dbReference type="GO" id="GO:0009249">
    <property type="term" value="P:protein lipoylation"/>
    <property type="evidence" value="ECO:0007669"/>
    <property type="project" value="InterPro"/>
</dbReference>
<reference evidence="3" key="1">
    <citation type="submission" date="2020-10" db="EMBL/GenBank/DDBJ databases">
        <authorList>
            <person name="Gilroy R."/>
        </authorList>
    </citation>
    <scope>NUCLEOTIDE SEQUENCE</scope>
    <source>
        <strain evidence="3">CHK176-22527</strain>
    </source>
</reference>
<dbReference type="SUPFAM" id="SSF55681">
    <property type="entry name" value="Class II aaRS and biotin synthetases"/>
    <property type="match status" value="1"/>
</dbReference>
<proteinExistence type="predicted"/>
<dbReference type="Pfam" id="PF21948">
    <property type="entry name" value="LplA-B_cat"/>
    <property type="match status" value="1"/>
</dbReference>
<evidence type="ECO:0000259" key="2">
    <source>
        <dbReference type="PROSITE" id="PS51733"/>
    </source>
</evidence>
<dbReference type="GO" id="GO:0005737">
    <property type="term" value="C:cytoplasm"/>
    <property type="evidence" value="ECO:0007669"/>
    <property type="project" value="TreeGrafter"/>
</dbReference>
<dbReference type="GO" id="GO:0016874">
    <property type="term" value="F:ligase activity"/>
    <property type="evidence" value="ECO:0007669"/>
    <property type="project" value="UniProtKB-KW"/>
</dbReference>
<dbReference type="PROSITE" id="PS51733">
    <property type="entry name" value="BPL_LPL_CATALYTIC"/>
    <property type="match status" value="1"/>
</dbReference>
<accession>A0A9D1KVU7</accession>
<feature type="non-terminal residue" evidence="3">
    <location>
        <position position="186"/>
    </location>
</feature>
<feature type="domain" description="BPL/LPL catalytic" evidence="2">
    <location>
        <begin position="30"/>
        <end position="186"/>
    </location>
</feature>
<organism evidence="3 4">
    <name type="scientific">Candidatus Allocopromorpha excrementavium</name>
    <dbReference type="NCBI Taxonomy" id="2840741"/>
    <lineage>
        <taxon>Bacteria</taxon>
        <taxon>Bacillati</taxon>
        <taxon>Bacillota</taxon>
        <taxon>Clostridia</taxon>
        <taxon>Eubacteriales</taxon>
        <taxon>Eubacteriaceae</taxon>
        <taxon>Eubacteriaceae incertae sedis</taxon>
        <taxon>Candidatus Allocopromorpha</taxon>
    </lineage>
</organism>
<gene>
    <name evidence="3" type="ORF">IAD12_04450</name>
</gene>
<dbReference type="InterPro" id="IPR004143">
    <property type="entry name" value="BPL_LPL_catalytic"/>
</dbReference>
<dbReference type="NCBIfam" id="TIGR00545">
    <property type="entry name" value="lipoyltrans"/>
    <property type="match status" value="1"/>
</dbReference>
<dbReference type="EMBL" id="DVLX01000050">
    <property type="protein sequence ID" value="HIT99485.1"/>
    <property type="molecule type" value="Genomic_DNA"/>
</dbReference>
<evidence type="ECO:0000313" key="3">
    <source>
        <dbReference type="EMBL" id="HIT99485.1"/>
    </source>
</evidence>
<dbReference type="PANTHER" id="PTHR12561">
    <property type="entry name" value="LIPOATE-PROTEIN LIGASE"/>
    <property type="match status" value="1"/>
</dbReference>
<dbReference type="GO" id="GO:0140096">
    <property type="term" value="F:catalytic activity, acting on a protein"/>
    <property type="evidence" value="ECO:0007669"/>
    <property type="project" value="UniProtKB-ARBA"/>
</dbReference>
<evidence type="ECO:0000256" key="1">
    <source>
        <dbReference type="ARBA" id="ARBA00005085"/>
    </source>
</evidence>
<comment type="pathway">
    <text evidence="1">Protein modification; protein lipoylation via exogenous pathway; protein N(6)-(lipoyl)lysine from lipoate: step 2/2.</text>
</comment>
<dbReference type="Proteomes" id="UP000824159">
    <property type="component" value="Unassembled WGS sequence"/>
</dbReference>
<name>A0A9D1KVU7_9FIRM</name>
<dbReference type="InterPro" id="IPR004562">
    <property type="entry name" value="LipoylTrfase_LipoateP_Ligase"/>
</dbReference>
<keyword evidence="3" id="KW-0436">Ligase</keyword>
<dbReference type="PANTHER" id="PTHR12561:SF3">
    <property type="entry name" value="LIPOYLTRANSFERASE 1, MITOCHONDRIAL"/>
    <property type="match status" value="1"/>
</dbReference>
<evidence type="ECO:0000313" key="4">
    <source>
        <dbReference type="Proteomes" id="UP000824159"/>
    </source>
</evidence>
<reference evidence="3" key="2">
    <citation type="journal article" date="2021" name="PeerJ">
        <title>Extensive microbial diversity within the chicken gut microbiome revealed by metagenomics and culture.</title>
        <authorList>
            <person name="Gilroy R."/>
            <person name="Ravi A."/>
            <person name="Getino M."/>
            <person name="Pursley I."/>
            <person name="Horton D.L."/>
            <person name="Alikhan N.F."/>
            <person name="Baker D."/>
            <person name="Gharbi K."/>
            <person name="Hall N."/>
            <person name="Watson M."/>
            <person name="Adriaenssens E.M."/>
            <person name="Foster-Nyarko E."/>
            <person name="Jarju S."/>
            <person name="Secka A."/>
            <person name="Antonio M."/>
            <person name="Oren A."/>
            <person name="Chaudhuri R.R."/>
            <person name="La Ragione R."/>
            <person name="Hildebrand F."/>
            <person name="Pallen M.J."/>
        </authorList>
    </citation>
    <scope>NUCLEOTIDE SEQUENCE</scope>
    <source>
        <strain evidence="3">CHK176-22527</strain>
    </source>
</reference>